<evidence type="ECO:0000313" key="4">
    <source>
        <dbReference type="EMBL" id="HIR41053.1"/>
    </source>
</evidence>
<organism evidence="4 5">
    <name type="scientific">Candidatus Egerieicola pullicola</name>
    <dbReference type="NCBI Taxonomy" id="2840775"/>
    <lineage>
        <taxon>Bacteria</taxon>
        <taxon>Bacillati</taxon>
        <taxon>Bacillota</taxon>
        <taxon>Clostridia</taxon>
        <taxon>Eubacteriales</taxon>
        <taxon>Oscillospiraceae</taxon>
        <taxon>Oscillospiraceae incertae sedis</taxon>
        <taxon>Candidatus Egerieicola</taxon>
    </lineage>
</organism>
<dbReference type="Pfam" id="PF14062">
    <property type="entry name" value="DUF4253"/>
    <property type="match status" value="1"/>
</dbReference>
<dbReference type="AlphaFoldDB" id="A0A9D1AIP3"/>
<dbReference type="InterPro" id="IPR025349">
    <property type="entry name" value="DUF4253"/>
</dbReference>
<dbReference type="SUPFAM" id="SSF103359">
    <property type="entry name" value="Suppressor of Fused, N-terminal domain"/>
    <property type="match status" value="1"/>
</dbReference>
<dbReference type="Pfam" id="PF05076">
    <property type="entry name" value="SUFU"/>
    <property type="match status" value="1"/>
</dbReference>
<evidence type="ECO:0000259" key="1">
    <source>
        <dbReference type="Pfam" id="PF05076"/>
    </source>
</evidence>
<reference evidence="4" key="2">
    <citation type="journal article" date="2021" name="PeerJ">
        <title>Extensive microbial diversity within the chicken gut microbiome revealed by metagenomics and culture.</title>
        <authorList>
            <person name="Gilroy R."/>
            <person name="Ravi A."/>
            <person name="Getino M."/>
            <person name="Pursley I."/>
            <person name="Horton D.L."/>
            <person name="Alikhan N.F."/>
            <person name="Baker D."/>
            <person name="Gharbi K."/>
            <person name="Hall N."/>
            <person name="Watson M."/>
            <person name="Adriaenssens E.M."/>
            <person name="Foster-Nyarko E."/>
            <person name="Jarju S."/>
            <person name="Secka A."/>
            <person name="Antonio M."/>
            <person name="Oren A."/>
            <person name="Chaudhuri R.R."/>
            <person name="La Ragione R."/>
            <person name="Hildebrand F."/>
            <person name="Pallen M.J."/>
        </authorList>
    </citation>
    <scope>NUCLEOTIDE SEQUENCE</scope>
    <source>
        <strain evidence="4">CHK184-25365</strain>
    </source>
</reference>
<dbReference type="Gene3D" id="1.25.40.10">
    <property type="entry name" value="Tetratricopeptide repeat domain"/>
    <property type="match status" value="1"/>
</dbReference>
<dbReference type="InterPro" id="IPR011990">
    <property type="entry name" value="TPR-like_helical_dom_sf"/>
</dbReference>
<sequence>MEDWRLSGEEVRVWVEQQDNGVNLTLFCEKLLPLLHQDENRAWWMLSTLTDQVLGEVNTMALILDFQVVEIPPAGEGILLQNLPQMLKELDLPLLTDPREYLASSYMAYKLSPEQEPQKDWRLDVFAGSTLCPALVSEYLKGESTTVDGFYADGVAAGFLCYPLDGFTGDGRAEAILDFRDELEAALAEKVGEEAVAFLGGATGLYCGYLDLIAWDLPAVLDAAVEFLQGTALPWANFHTFRRDAGTIRLLNREEEVTPQIHPETGSLLGPEELETLASFAQGSSGYFYQMLAYLHDWMEDGVKAKRFIRQQAHEDLQIALWYAYGCLNVDEYVYYYRAVQWMKESEKNAKGCGTWYYRYAVALMYCGRLEEAKQYSEQGVLEEPDYPWGWLELAKLRSYFGEKEAALQAVEQGLALVPEDYEFLTLRKEILEDASLEQMEYHWIDPGLDQKLQEGLDEDANDKQRAISCIVLFQEGLDRFTQLFHLHPADWEWDDPYCHFYYVVQDHPVDLVFQMNRAGLSKLRYSWLKTQKERLDDGRWFTQEIENGRVGLLHTILFGLDYRVSLIYYLPQEEKYFQLWLLADGTPASAPVFLEEEPLASTPGTAPEYYSQEEAEVLETHIARYFGEYPGVFHELVSPDLHLDVCVIPPTEEKNYYTLVTLGMGAHRMNVPPEWADRKLERAELVLALPPDWKLDQDALQQDQWYWPIRLLKTLARLPGETDSWLGWGHTIENKAPFDQTTDLCGALLIGPQQVEEGGEVCTLPDGDEVNFYQVIPLYFNEMEYKISHSAEELLDRLAGVSFVVRPDRPNISEQEETEDRVLDDAQWHLESIRGKNLPVEEISAYNHLAIYLRWCMEQELMAEQFWKRYPALAEGRKDGFALLDLRAFIQEELNGRLLSSFFNETGQAFSDYYYGDGNAPYYPSDIDNYALEYFGPKRYHSQEFSQEAYLFLPFEEAYYQGMAQVIWQRWEAWQRQELGEDLDPPGLAQTMMDYLHCNCQYFPPMKDDDPITAAYSYALRLGMREGYVPVLIGVDETLWETLVLNSDPDSDSDNTFHPEAVAAYRRALLDSPLPEGKEVLGRRFAERQSEVMEAGWDWNQFLGRMEGGQANDRFLSYWDYDTEKTVPLILAEIPVKKPWQIFAYLPFGGWNDCPGTEEWMAVAKKWYEQYGAVPAAVTHDQLEFVLPAPVPQEQALELAKEQYAICPDVVEQGPEDATIGMLADTLQQSTLWYFWWD</sequence>
<evidence type="ECO:0000313" key="5">
    <source>
        <dbReference type="Proteomes" id="UP000886749"/>
    </source>
</evidence>
<accession>A0A9D1AIP3</accession>
<proteinExistence type="predicted"/>
<dbReference type="EMBL" id="DVGY01000097">
    <property type="protein sequence ID" value="HIR41053.1"/>
    <property type="molecule type" value="Genomic_DNA"/>
</dbReference>
<gene>
    <name evidence="4" type="ORF">IAB36_04410</name>
</gene>
<evidence type="ECO:0000259" key="2">
    <source>
        <dbReference type="Pfam" id="PF14062"/>
    </source>
</evidence>
<feature type="domain" description="Suppressor of fused-like" evidence="1">
    <location>
        <begin position="643"/>
        <end position="810"/>
    </location>
</feature>
<protein>
    <submittedName>
        <fullName evidence="4">Suppressor of fused domain protein</fullName>
    </submittedName>
</protein>
<comment type="caution">
    <text evidence="4">The sequence shown here is derived from an EMBL/GenBank/DDBJ whole genome shotgun (WGS) entry which is preliminary data.</text>
</comment>
<feature type="domain" description="DUF4253" evidence="2">
    <location>
        <begin position="1132"/>
        <end position="1239"/>
    </location>
</feature>
<dbReference type="Proteomes" id="UP000886749">
    <property type="component" value="Unassembled WGS sequence"/>
</dbReference>
<dbReference type="InterPro" id="IPR037181">
    <property type="entry name" value="SUFU_N"/>
</dbReference>
<feature type="domain" description="DUF7832" evidence="3">
    <location>
        <begin position="824"/>
        <end position="942"/>
    </location>
</feature>
<dbReference type="Pfam" id="PF25191">
    <property type="entry name" value="DUF7832"/>
    <property type="match status" value="1"/>
</dbReference>
<name>A0A9D1AIP3_9FIRM</name>
<evidence type="ECO:0000259" key="3">
    <source>
        <dbReference type="Pfam" id="PF25191"/>
    </source>
</evidence>
<dbReference type="SUPFAM" id="SSF48452">
    <property type="entry name" value="TPR-like"/>
    <property type="match status" value="1"/>
</dbReference>
<dbReference type="InterPro" id="IPR020941">
    <property type="entry name" value="SUFU-like_domain"/>
</dbReference>
<reference evidence="4" key="1">
    <citation type="submission" date="2020-10" db="EMBL/GenBank/DDBJ databases">
        <authorList>
            <person name="Gilroy R."/>
        </authorList>
    </citation>
    <scope>NUCLEOTIDE SEQUENCE</scope>
    <source>
        <strain evidence="4">CHK184-25365</strain>
    </source>
</reference>
<dbReference type="InterPro" id="IPR057154">
    <property type="entry name" value="DUF7832"/>
</dbReference>